<reference evidence="1" key="1">
    <citation type="submission" date="2023-07" db="EMBL/GenBank/DDBJ databases">
        <title>Black Yeasts Isolated from many extreme environments.</title>
        <authorList>
            <person name="Coleine C."/>
            <person name="Stajich J.E."/>
            <person name="Selbmann L."/>
        </authorList>
    </citation>
    <scope>NUCLEOTIDE SEQUENCE</scope>
    <source>
        <strain evidence="1">CCFEE 5714</strain>
    </source>
</reference>
<comment type="caution">
    <text evidence="1">The sequence shown here is derived from an EMBL/GenBank/DDBJ whole genome shotgun (WGS) entry which is preliminary data.</text>
</comment>
<gene>
    <name evidence="1" type="ORF">LTR37_003088</name>
</gene>
<sequence>MDTINFEPPATQPEVHKIFMKIFITHLPATELKEELERTLSRSLPDVRWDPTARRFLLDLPLYGKHDGVWKNIGDSTIVDVQASGPRVQSEIIEAHLAVARRVRLAIENPTIKFGRFTITTGIGVEGTVLDDEPPRYTAEAATTTRPTEETSSIPGTGGWEHVGGPSTAAGTE</sequence>
<accession>A0ACC3NQV3</accession>
<keyword evidence="2" id="KW-1185">Reference proteome</keyword>
<dbReference type="Proteomes" id="UP001281147">
    <property type="component" value="Unassembled WGS sequence"/>
</dbReference>
<proteinExistence type="predicted"/>
<organism evidence="1 2">
    <name type="scientific">Vermiconidia calcicola</name>
    <dbReference type="NCBI Taxonomy" id="1690605"/>
    <lineage>
        <taxon>Eukaryota</taxon>
        <taxon>Fungi</taxon>
        <taxon>Dikarya</taxon>
        <taxon>Ascomycota</taxon>
        <taxon>Pezizomycotina</taxon>
        <taxon>Dothideomycetes</taxon>
        <taxon>Dothideomycetidae</taxon>
        <taxon>Mycosphaerellales</taxon>
        <taxon>Extremaceae</taxon>
        <taxon>Vermiconidia</taxon>
    </lineage>
</organism>
<name>A0ACC3NQV3_9PEZI</name>
<protein>
    <submittedName>
        <fullName evidence="1">Uncharacterized protein</fullName>
    </submittedName>
</protein>
<evidence type="ECO:0000313" key="1">
    <source>
        <dbReference type="EMBL" id="KAK3721532.1"/>
    </source>
</evidence>
<evidence type="ECO:0000313" key="2">
    <source>
        <dbReference type="Proteomes" id="UP001281147"/>
    </source>
</evidence>
<dbReference type="EMBL" id="JAUTXU010000017">
    <property type="protein sequence ID" value="KAK3721532.1"/>
    <property type="molecule type" value="Genomic_DNA"/>
</dbReference>